<keyword evidence="2" id="KW-1185">Reference proteome</keyword>
<reference evidence="1 2" key="1">
    <citation type="submission" date="2018-05" db="EMBL/GenBank/DDBJ databases">
        <title>Leucothrix arctica sp. nov., isolated from Arctic seawater.</title>
        <authorList>
            <person name="Choi A."/>
            <person name="Baek K."/>
        </authorList>
    </citation>
    <scope>NUCLEOTIDE SEQUENCE [LARGE SCALE GENOMIC DNA]</scope>
    <source>
        <strain evidence="1 2">IMCC9719</strain>
    </source>
</reference>
<comment type="caution">
    <text evidence="1">The sequence shown here is derived from an EMBL/GenBank/DDBJ whole genome shotgun (WGS) entry which is preliminary data.</text>
</comment>
<dbReference type="AlphaFoldDB" id="A0A317CSY6"/>
<sequence>MVGDSNETPNLVKEHNYFESALSNYPFGFQYRDFPKESYISQAWIEKDTLGEVTRHAINLYIPNQKLESIYEDCLPFLSWLASVSATSGYVGSYRNESIDDFAPVLLFIYQGELYMGDSEKAQSFSTGKLLPSGSA</sequence>
<name>A0A317CSY6_9GAMM</name>
<dbReference type="RefSeq" id="WP_109821445.1">
    <property type="nucleotide sequence ID" value="NZ_QGKL01000004.1"/>
</dbReference>
<dbReference type="OrthoDB" id="6118224at2"/>
<dbReference type="EMBL" id="QGKL01000004">
    <property type="protein sequence ID" value="PWQ99550.1"/>
    <property type="molecule type" value="Genomic_DNA"/>
</dbReference>
<organism evidence="1 2">
    <name type="scientific">Leucothrix arctica</name>
    <dbReference type="NCBI Taxonomy" id="1481894"/>
    <lineage>
        <taxon>Bacteria</taxon>
        <taxon>Pseudomonadati</taxon>
        <taxon>Pseudomonadota</taxon>
        <taxon>Gammaproteobacteria</taxon>
        <taxon>Thiotrichales</taxon>
        <taxon>Thiotrichaceae</taxon>
        <taxon>Leucothrix</taxon>
    </lineage>
</organism>
<accession>A0A317CSY6</accession>
<protein>
    <submittedName>
        <fullName evidence="1">Uncharacterized protein</fullName>
    </submittedName>
</protein>
<dbReference type="Proteomes" id="UP000245506">
    <property type="component" value="Unassembled WGS sequence"/>
</dbReference>
<gene>
    <name evidence="1" type="ORF">DKT75_00325</name>
</gene>
<evidence type="ECO:0000313" key="1">
    <source>
        <dbReference type="EMBL" id="PWQ99550.1"/>
    </source>
</evidence>
<evidence type="ECO:0000313" key="2">
    <source>
        <dbReference type="Proteomes" id="UP000245506"/>
    </source>
</evidence>
<proteinExistence type="predicted"/>